<comment type="caution">
    <text evidence="5">The sequence shown here is derived from an EMBL/GenBank/DDBJ whole genome shotgun (WGS) entry which is preliminary data.</text>
</comment>
<dbReference type="STRING" id="762967.HMPREF9440_00999"/>
<dbReference type="InterPro" id="IPR001789">
    <property type="entry name" value="Sig_transdc_resp-reg_receiver"/>
</dbReference>
<dbReference type="AlphaFoldDB" id="H3KE38"/>
<gene>
    <name evidence="5" type="ORF">HMPREF9440_00999</name>
</gene>
<dbReference type="PRINTS" id="PR00038">
    <property type="entry name" value="HTHLUXR"/>
</dbReference>
<keyword evidence="1" id="KW-0238">DNA-binding</keyword>
<dbReference type="RefSeq" id="WP_008541781.1">
    <property type="nucleotide sequence ID" value="NZ_JH604939.1"/>
</dbReference>
<evidence type="ECO:0000313" key="6">
    <source>
        <dbReference type="Proteomes" id="UP000004956"/>
    </source>
</evidence>
<dbReference type="Gene3D" id="3.40.50.2300">
    <property type="match status" value="1"/>
</dbReference>
<dbReference type="SMART" id="SM00421">
    <property type="entry name" value="HTH_LUXR"/>
    <property type="match status" value="1"/>
</dbReference>
<dbReference type="PROSITE" id="PS50110">
    <property type="entry name" value="RESPONSE_REGULATORY"/>
    <property type="match status" value="1"/>
</dbReference>
<accession>H3KE38</accession>
<feature type="domain" description="Response regulatory" evidence="4">
    <location>
        <begin position="12"/>
        <end position="128"/>
    </location>
</feature>
<sequence length="220" mass="24112">MTSTIRTADRHTVLVVDDHPLFRRGVRELLSLESSIEVVGEAGGRDDALELARKFEPDLIVLDLNIKGSSGVEILTALKDEDPSRRVVILTVSDAAADLSACIRAGADGYFLKDMEPELFLENIKHTLEGGTIVDPSMVGMLTEMLRTKAQAAPEVAPIRFTEREREVLDLIVRGLTNKQIARELAISDGTVKGHVKHLLKKLGVKSRVEAAVWASAQEH</sequence>
<evidence type="ECO:0000259" key="3">
    <source>
        <dbReference type="PROSITE" id="PS50043"/>
    </source>
</evidence>
<dbReference type="SUPFAM" id="SSF52172">
    <property type="entry name" value="CheY-like"/>
    <property type="match status" value="1"/>
</dbReference>
<dbReference type="InterPro" id="IPR016032">
    <property type="entry name" value="Sig_transdc_resp-reg_C-effctor"/>
</dbReference>
<dbReference type="SUPFAM" id="SSF46894">
    <property type="entry name" value="C-terminal effector domain of the bipartite response regulators"/>
    <property type="match status" value="1"/>
</dbReference>
<evidence type="ECO:0000313" key="5">
    <source>
        <dbReference type="EMBL" id="EHY31617.1"/>
    </source>
</evidence>
<dbReference type="SMART" id="SM00448">
    <property type="entry name" value="REC"/>
    <property type="match status" value="1"/>
</dbReference>
<dbReference type="InterPro" id="IPR039420">
    <property type="entry name" value="WalR-like"/>
</dbReference>
<evidence type="ECO:0000256" key="1">
    <source>
        <dbReference type="ARBA" id="ARBA00023125"/>
    </source>
</evidence>
<dbReference type="OrthoDB" id="9780593at2"/>
<keyword evidence="6" id="KW-1185">Reference proteome</keyword>
<feature type="domain" description="HTH luxR-type" evidence="3">
    <location>
        <begin position="154"/>
        <end position="219"/>
    </location>
</feature>
<evidence type="ECO:0000259" key="4">
    <source>
        <dbReference type="PROSITE" id="PS50110"/>
    </source>
</evidence>
<evidence type="ECO:0000256" key="2">
    <source>
        <dbReference type="PROSITE-ProRule" id="PRU00169"/>
    </source>
</evidence>
<dbReference type="HOGENOM" id="CLU_000445_90_8_4"/>
<dbReference type="GO" id="GO:0003677">
    <property type="term" value="F:DNA binding"/>
    <property type="evidence" value="ECO:0007669"/>
    <property type="project" value="UniProtKB-KW"/>
</dbReference>
<feature type="modified residue" description="4-aspartylphosphate" evidence="2">
    <location>
        <position position="63"/>
    </location>
</feature>
<dbReference type="InterPro" id="IPR000792">
    <property type="entry name" value="Tscrpt_reg_LuxR_C"/>
</dbReference>
<protein>
    <submittedName>
        <fullName evidence="5">Nitrate/nitrite response regulator protein NarL</fullName>
    </submittedName>
</protein>
<dbReference type="GO" id="GO:0006355">
    <property type="term" value="P:regulation of DNA-templated transcription"/>
    <property type="evidence" value="ECO:0007669"/>
    <property type="project" value="InterPro"/>
</dbReference>
<dbReference type="PROSITE" id="PS00622">
    <property type="entry name" value="HTH_LUXR_1"/>
    <property type="match status" value="1"/>
</dbReference>
<dbReference type="PATRIC" id="fig|762967.3.peg.798"/>
<dbReference type="Pfam" id="PF00196">
    <property type="entry name" value="GerE"/>
    <property type="match status" value="1"/>
</dbReference>
<dbReference type="Proteomes" id="UP000004956">
    <property type="component" value="Unassembled WGS sequence"/>
</dbReference>
<dbReference type="PANTHER" id="PTHR43214">
    <property type="entry name" value="TWO-COMPONENT RESPONSE REGULATOR"/>
    <property type="match status" value="1"/>
</dbReference>
<dbReference type="CDD" id="cd06170">
    <property type="entry name" value="LuxR_C_like"/>
    <property type="match status" value="1"/>
</dbReference>
<organism evidence="5 6">
    <name type="scientific">Sutterella parvirubra YIT 11816</name>
    <dbReference type="NCBI Taxonomy" id="762967"/>
    <lineage>
        <taxon>Bacteria</taxon>
        <taxon>Pseudomonadati</taxon>
        <taxon>Pseudomonadota</taxon>
        <taxon>Betaproteobacteria</taxon>
        <taxon>Burkholderiales</taxon>
        <taxon>Sutterellaceae</taxon>
        <taxon>Sutterella</taxon>
    </lineage>
</organism>
<dbReference type="Pfam" id="PF00072">
    <property type="entry name" value="Response_reg"/>
    <property type="match status" value="1"/>
</dbReference>
<dbReference type="PANTHER" id="PTHR43214:SF38">
    <property type="entry name" value="NITRATE_NITRITE RESPONSE REGULATOR PROTEIN NARL"/>
    <property type="match status" value="1"/>
</dbReference>
<proteinExistence type="predicted"/>
<dbReference type="InterPro" id="IPR011006">
    <property type="entry name" value="CheY-like_superfamily"/>
</dbReference>
<reference evidence="5 6" key="1">
    <citation type="submission" date="2011-11" db="EMBL/GenBank/DDBJ databases">
        <authorList>
            <person name="Weinstock G."/>
            <person name="Sodergren E."/>
            <person name="Clifton S."/>
            <person name="Fulton L."/>
            <person name="Fulton B."/>
            <person name="Courtney L."/>
            <person name="Fronick C."/>
            <person name="Harrison M."/>
            <person name="Strong C."/>
            <person name="Farmer C."/>
            <person name="Delahaunty K."/>
            <person name="Markovic C."/>
            <person name="Hall O."/>
            <person name="Minx P."/>
            <person name="Tomlinson C."/>
            <person name="Mitreva M."/>
            <person name="Hou S."/>
            <person name="Chen J."/>
            <person name="Wollam A."/>
            <person name="Pepin K.H."/>
            <person name="Johnson M."/>
            <person name="Bhonagiri V."/>
            <person name="Zhang X."/>
            <person name="Suruliraj S."/>
            <person name="Warren W."/>
            <person name="Chinwalla A."/>
            <person name="Mardis E.R."/>
            <person name="Wilson R.K."/>
        </authorList>
    </citation>
    <scope>NUCLEOTIDE SEQUENCE [LARGE SCALE GENOMIC DNA]</scope>
    <source>
        <strain evidence="5 6">YIT 11816</strain>
    </source>
</reference>
<dbReference type="EMBL" id="AFBQ01000136">
    <property type="protein sequence ID" value="EHY31617.1"/>
    <property type="molecule type" value="Genomic_DNA"/>
</dbReference>
<dbReference type="PROSITE" id="PS50043">
    <property type="entry name" value="HTH_LUXR_2"/>
    <property type="match status" value="1"/>
</dbReference>
<dbReference type="GO" id="GO:0000160">
    <property type="term" value="P:phosphorelay signal transduction system"/>
    <property type="evidence" value="ECO:0007669"/>
    <property type="project" value="InterPro"/>
</dbReference>
<name>H3KE38_9BURK</name>
<keyword evidence="2" id="KW-0597">Phosphoprotein</keyword>